<keyword evidence="2" id="KW-1185">Reference proteome</keyword>
<sequence length="104" mass="12175">MGEEAKCSQKTAKLEVKPEHLQKAKQRFRMMKNEFHGLVYSLYPKVADDMMELLAQLMQNRLDVESPDYVEITSEQFHLIEMLKDMGIVVTNPYNKQEIKLAEI</sequence>
<accession>A0A8S4GCE7</accession>
<protein>
    <submittedName>
        <fullName evidence="1">(diamondback moth) hypothetical protein</fullName>
    </submittedName>
</protein>
<dbReference type="AlphaFoldDB" id="A0A8S4GCE7"/>
<reference evidence="1" key="1">
    <citation type="submission" date="2020-11" db="EMBL/GenBank/DDBJ databases">
        <authorList>
            <person name="Whiteford S."/>
        </authorList>
    </citation>
    <scope>NUCLEOTIDE SEQUENCE</scope>
</reference>
<organism evidence="1 2">
    <name type="scientific">Plutella xylostella</name>
    <name type="common">Diamondback moth</name>
    <name type="synonym">Plutella maculipennis</name>
    <dbReference type="NCBI Taxonomy" id="51655"/>
    <lineage>
        <taxon>Eukaryota</taxon>
        <taxon>Metazoa</taxon>
        <taxon>Ecdysozoa</taxon>
        <taxon>Arthropoda</taxon>
        <taxon>Hexapoda</taxon>
        <taxon>Insecta</taxon>
        <taxon>Pterygota</taxon>
        <taxon>Neoptera</taxon>
        <taxon>Endopterygota</taxon>
        <taxon>Lepidoptera</taxon>
        <taxon>Glossata</taxon>
        <taxon>Ditrysia</taxon>
        <taxon>Yponomeutoidea</taxon>
        <taxon>Plutellidae</taxon>
        <taxon>Plutella</taxon>
    </lineage>
</organism>
<dbReference type="EMBL" id="CAJHNJ030000887">
    <property type="protein sequence ID" value="CAG9138775.1"/>
    <property type="molecule type" value="Genomic_DNA"/>
</dbReference>
<evidence type="ECO:0000313" key="1">
    <source>
        <dbReference type="EMBL" id="CAG9138775.1"/>
    </source>
</evidence>
<dbReference type="Proteomes" id="UP000653454">
    <property type="component" value="Unassembled WGS sequence"/>
</dbReference>
<evidence type="ECO:0000313" key="2">
    <source>
        <dbReference type="Proteomes" id="UP000653454"/>
    </source>
</evidence>
<gene>
    <name evidence="1" type="ORF">PLXY2_LOCUS17028</name>
</gene>
<proteinExistence type="predicted"/>
<name>A0A8S4GCE7_PLUXY</name>
<comment type="caution">
    <text evidence="1">The sequence shown here is derived from an EMBL/GenBank/DDBJ whole genome shotgun (WGS) entry which is preliminary data.</text>
</comment>